<feature type="domain" description="ACT" evidence="9">
    <location>
        <begin position="821"/>
        <end position="896"/>
    </location>
</feature>
<evidence type="ECO:0000259" key="9">
    <source>
        <dbReference type="PROSITE" id="PS51671"/>
    </source>
</evidence>
<evidence type="ECO:0000256" key="7">
    <source>
        <dbReference type="ARBA" id="ARBA00047968"/>
    </source>
</evidence>
<dbReference type="Pfam" id="PF01909">
    <property type="entry name" value="NTP_transf_2"/>
    <property type="match status" value="1"/>
</dbReference>
<evidence type="ECO:0000256" key="5">
    <source>
        <dbReference type="ARBA" id="ARBA00022842"/>
    </source>
</evidence>
<comment type="catalytic activity">
    <reaction evidence="8">
        <text>[protein-PII]-L-tyrosine + UTP = [protein-PII]-uridylyl-L-tyrosine + diphosphate</text>
        <dbReference type="Rhea" id="RHEA:13673"/>
        <dbReference type="Rhea" id="RHEA-COMP:12147"/>
        <dbReference type="Rhea" id="RHEA-COMP:12148"/>
        <dbReference type="ChEBI" id="CHEBI:33019"/>
        <dbReference type="ChEBI" id="CHEBI:46398"/>
        <dbReference type="ChEBI" id="CHEBI:46858"/>
        <dbReference type="ChEBI" id="CHEBI:90602"/>
        <dbReference type="EC" id="2.7.7.59"/>
    </reaction>
</comment>
<dbReference type="SUPFAM" id="SSF55021">
    <property type="entry name" value="ACT-like"/>
    <property type="match status" value="1"/>
</dbReference>
<dbReference type="SMART" id="SM00471">
    <property type="entry name" value="HDc"/>
    <property type="match status" value="1"/>
</dbReference>
<dbReference type="EC" id="2.7.7.59" evidence="8"/>
<dbReference type="SUPFAM" id="SSF81301">
    <property type="entry name" value="Nucleotidyltransferase"/>
    <property type="match status" value="1"/>
</dbReference>
<name>A0ABT3TIX3_9GAMM</name>
<dbReference type="InterPro" id="IPR002912">
    <property type="entry name" value="ACT_dom"/>
</dbReference>
<keyword evidence="3" id="KW-0677">Repeat</keyword>
<comment type="similarity">
    <text evidence="8">Belongs to the GlnD family.</text>
</comment>
<dbReference type="CDD" id="cd04900">
    <property type="entry name" value="ACT_UUR-like_1"/>
    <property type="match status" value="1"/>
</dbReference>
<dbReference type="Pfam" id="PF01966">
    <property type="entry name" value="HD"/>
    <property type="match status" value="1"/>
</dbReference>
<organism evidence="11 12">
    <name type="scientific">Candidatus Litorirhabdus singularis</name>
    <dbReference type="NCBI Taxonomy" id="2518993"/>
    <lineage>
        <taxon>Bacteria</taxon>
        <taxon>Pseudomonadati</taxon>
        <taxon>Pseudomonadota</taxon>
        <taxon>Gammaproteobacteria</taxon>
        <taxon>Cellvibrionales</taxon>
        <taxon>Halieaceae</taxon>
        <taxon>Candidatus Litorirhabdus</taxon>
    </lineage>
</organism>
<dbReference type="InterPro" id="IPR006674">
    <property type="entry name" value="HD_domain"/>
</dbReference>
<keyword evidence="5 8" id="KW-0460">Magnesium</keyword>
<evidence type="ECO:0000256" key="1">
    <source>
        <dbReference type="ARBA" id="ARBA00022679"/>
    </source>
</evidence>
<reference evidence="11" key="1">
    <citation type="submission" date="2019-02" db="EMBL/GenBank/DDBJ databases">
        <authorList>
            <person name="Li S.-H."/>
        </authorList>
    </citation>
    <scope>NUCLEOTIDE SEQUENCE</scope>
    <source>
        <strain evidence="11">IMCC14734</strain>
    </source>
</reference>
<keyword evidence="1 8" id="KW-0808">Transferase</keyword>
<dbReference type="Gene3D" id="1.10.3090.10">
    <property type="entry name" value="cca-adding enzyme, domain 2"/>
    <property type="match status" value="1"/>
</dbReference>
<dbReference type="CDD" id="cd04899">
    <property type="entry name" value="ACT_ACR-UUR-like_2"/>
    <property type="match status" value="1"/>
</dbReference>
<feature type="domain" description="HD" evidence="10">
    <location>
        <begin position="466"/>
        <end position="588"/>
    </location>
</feature>
<dbReference type="EC" id="3.1.4.-" evidence="8"/>
<keyword evidence="4 8" id="KW-0378">Hydrolase</keyword>
<feature type="domain" description="ACT" evidence="9">
    <location>
        <begin position="711"/>
        <end position="794"/>
    </location>
</feature>
<dbReference type="Gene3D" id="3.30.70.260">
    <property type="match status" value="1"/>
</dbReference>
<dbReference type="PROSITE" id="PS51831">
    <property type="entry name" value="HD"/>
    <property type="match status" value="1"/>
</dbReference>
<sequence>MNNTTAALAELPTELLDKALLSKQFAASDDFRALSKTLCQQASDHLDNAFRADADIQSLIRLRARFIDTLLCSLWEQFDWQDAEITLAAVGGYGRGELHPGSDIDLLLLTGTGCDGCLTSIEQFVTLLWDIKLAVGHSVRSIEQCVKEAEADITVVTALLEARLIVGSAALLDDLREAISPQKIWPSDAFFRAKWTEQRRRHHKYADTEYNLEPNVKSSPGGLRDTQVIGWIALRQYDESNPRKLAELEFLTEDELSTLINGRDFLWRVRYGLHMLAGREEDRLLFDYQRELATLFGYNDTDKRLAVEQFMQQYYRWALALAQLNEVLMQHFDQVILHSEGPEQIEAINARFQIRNGYIETCHEDVFVRDPSALLEVFVLSAQLKQVAAVHVSTIRQIHTHRDLIDGEFRAKPENRQLFIELLKSPYKLGRVLRRMNRYGILGQYLPEFGKIVGQMQHDLFHIYTVDAHTLEVVKNMRRFMLPRNQEKFPVTSRVASRLPKRELLYIAGLYHDIGKGRGGDHSELGAVDARIFCENHALSESDTELVVWLVQSHLYMSGVAQRKDITDPDVIQQFATAMGDQLHLDYLLVMTVADINATNPTLWNAWRGSLLRQLYTETKRALSRGLENQIEREDVIEQTQNEAREELEGLGFTDEEIGELWAAREDDYFLREKSEDIVWHTDAVAMHYDKDKPLVLVKPAADTHTELATQILIHARAQDYLFSATAASMEQLDLSIQDARIYTAADGMAMDTFYVLDGNGESIAADPGRIRHITEVLTEQLSDAHRYPEIVKRRTPRQNKFFAMPTETRMSLDEERQLSVLEVITPDRPGLLARIGRIFFDLGIELQAAKIATLGERVEDVFFITTKDQLPITDSKLRERIQDAIRTELDQQAAA</sequence>
<dbReference type="InterPro" id="IPR003607">
    <property type="entry name" value="HD/PDEase_dom"/>
</dbReference>
<dbReference type="RefSeq" id="WP_279246182.1">
    <property type="nucleotide sequence ID" value="NZ_SHNN01000003.1"/>
</dbReference>
<dbReference type="PANTHER" id="PTHR47320">
    <property type="entry name" value="BIFUNCTIONAL URIDYLYLTRANSFERASE/URIDYLYL-REMOVING ENZYME"/>
    <property type="match status" value="1"/>
</dbReference>
<evidence type="ECO:0000313" key="11">
    <source>
        <dbReference type="EMBL" id="MCX2982155.1"/>
    </source>
</evidence>
<keyword evidence="12" id="KW-1185">Reference proteome</keyword>
<dbReference type="Pfam" id="PF01842">
    <property type="entry name" value="ACT"/>
    <property type="match status" value="1"/>
</dbReference>
<dbReference type="HAMAP" id="MF_00277">
    <property type="entry name" value="PII_uridylyl_transf"/>
    <property type="match status" value="1"/>
</dbReference>
<dbReference type="SUPFAM" id="SSF109604">
    <property type="entry name" value="HD-domain/PDEase-like"/>
    <property type="match status" value="1"/>
</dbReference>
<dbReference type="InterPro" id="IPR043519">
    <property type="entry name" value="NT_sf"/>
</dbReference>
<evidence type="ECO:0000313" key="12">
    <source>
        <dbReference type="Proteomes" id="UP001143362"/>
    </source>
</evidence>
<proteinExistence type="inferred from homology"/>
<evidence type="ECO:0000256" key="4">
    <source>
        <dbReference type="ARBA" id="ARBA00022801"/>
    </source>
</evidence>
<dbReference type="GO" id="GO:0008773">
    <property type="term" value="F:[protein-PII] uridylyltransferase activity"/>
    <property type="evidence" value="ECO:0007669"/>
    <property type="project" value="UniProtKB-EC"/>
</dbReference>
<comment type="catalytic activity">
    <reaction evidence="7">
        <text>guanosine 3',5'-bis(diphosphate) + H2O = GDP + diphosphate + H(+)</text>
        <dbReference type="Rhea" id="RHEA:14253"/>
        <dbReference type="ChEBI" id="CHEBI:15377"/>
        <dbReference type="ChEBI" id="CHEBI:15378"/>
        <dbReference type="ChEBI" id="CHEBI:33019"/>
        <dbReference type="ChEBI" id="CHEBI:58189"/>
        <dbReference type="ChEBI" id="CHEBI:77828"/>
        <dbReference type="EC" id="3.1.7.2"/>
    </reaction>
</comment>
<comment type="domain">
    <text evidence="8">Has four distinct domains: an N-terminal nucleotidyltransferase (NT) domain responsible for UTase activity, a central HD domain that encodes UR activity, and two C-terminal ACT domains that seem to have a role in glutamine sensing.</text>
</comment>
<accession>A0ABT3TIX3</accession>
<dbReference type="CDD" id="cd05401">
    <property type="entry name" value="NT_GlnE_GlnD_like"/>
    <property type="match status" value="1"/>
</dbReference>
<dbReference type="NCBIfam" id="TIGR01693">
    <property type="entry name" value="UTase_glnD"/>
    <property type="match status" value="1"/>
</dbReference>
<protein>
    <recommendedName>
        <fullName evidence="8">Bifunctional uridylyltransferase/uridylyl-removing enzyme</fullName>
        <shortName evidence="8">UTase/UR</shortName>
    </recommendedName>
    <alternativeName>
        <fullName evidence="8">Bifunctional [protein-PII] modification enzyme</fullName>
    </alternativeName>
    <alternativeName>
        <fullName evidence="8">Bifunctional nitrogen sensor protein</fullName>
    </alternativeName>
    <domain>
        <recommendedName>
            <fullName evidence="8">[Protein-PII] uridylyltransferase</fullName>
            <shortName evidence="8">PII uridylyltransferase</shortName>
            <shortName evidence="8">UTase</shortName>
            <ecNumber evidence="8">2.7.7.59</ecNumber>
        </recommendedName>
    </domain>
    <domain>
        <recommendedName>
            <fullName evidence="8">[Protein-PII]-UMP uridylyl-removing enzyme</fullName>
            <shortName evidence="8">UR</shortName>
            <ecNumber evidence="8">3.1.4.-</ecNumber>
        </recommendedName>
    </domain>
</protein>
<dbReference type="InterPro" id="IPR002934">
    <property type="entry name" value="Polymerase_NTP_transf_dom"/>
</dbReference>
<dbReference type="Pfam" id="PF08335">
    <property type="entry name" value="GlnD_UR_UTase"/>
    <property type="match status" value="1"/>
</dbReference>
<dbReference type="InterPro" id="IPR010043">
    <property type="entry name" value="UTase/UR"/>
</dbReference>
<evidence type="ECO:0000259" key="10">
    <source>
        <dbReference type="PROSITE" id="PS51831"/>
    </source>
</evidence>
<comment type="function">
    <text evidence="8">Modifies, by uridylylation and deuridylylation, the PII regulatory proteins (GlnB and homologs), in response to the nitrogen status of the cell that GlnD senses through the glutamine level. Under low glutamine levels, catalyzes the conversion of the PII proteins and UTP to PII-UMP and PPi, while under higher glutamine levels, GlnD hydrolyzes PII-UMP to PII and UMP (deuridylylation). Thus, controls uridylylation state and activity of the PII proteins, and plays an important role in the regulation of nitrogen metabolism.</text>
</comment>
<keyword evidence="6 8" id="KW-0511">Multifunctional enzyme</keyword>
<evidence type="ECO:0000256" key="2">
    <source>
        <dbReference type="ARBA" id="ARBA00022695"/>
    </source>
</evidence>
<gene>
    <name evidence="8 11" type="primary">glnD</name>
    <name evidence="11" type="ORF">EYC98_14935</name>
</gene>
<feature type="region of interest" description="Uridylyltransferase" evidence="8">
    <location>
        <begin position="1"/>
        <end position="347"/>
    </location>
</feature>
<dbReference type="InterPro" id="IPR013546">
    <property type="entry name" value="PII_UdlTrfase/GS_AdlTrfase"/>
</dbReference>
<dbReference type="EMBL" id="SHNN01000003">
    <property type="protein sequence ID" value="MCX2982155.1"/>
    <property type="molecule type" value="Genomic_DNA"/>
</dbReference>
<dbReference type="PANTHER" id="PTHR47320:SF1">
    <property type="entry name" value="BIFUNCTIONAL URIDYLYLTRANSFERASE_URIDYLYL-REMOVING ENZYME"/>
    <property type="match status" value="1"/>
</dbReference>
<comment type="caution">
    <text evidence="8">Lacks conserved residue(s) required for the propagation of feature annotation.</text>
</comment>
<dbReference type="SUPFAM" id="SSF81593">
    <property type="entry name" value="Nucleotidyltransferase substrate binding subunit/domain"/>
    <property type="match status" value="1"/>
</dbReference>
<comment type="cofactor">
    <cofactor evidence="8">
        <name>Mg(2+)</name>
        <dbReference type="ChEBI" id="CHEBI:18420"/>
    </cofactor>
</comment>
<dbReference type="Proteomes" id="UP001143362">
    <property type="component" value="Unassembled WGS sequence"/>
</dbReference>
<comment type="caution">
    <text evidence="11">The sequence shown here is derived from an EMBL/GenBank/DDBJ whole genome shotgun (WGS) entry which is preliminary data.</text>
</comment>
<keyword evidence="2 8" id="KW-0548">Nucleotidyltransferase</keyword>
<evidence type="ECO:0000256" key="8">
    <source>
        <dbReference type="HAMAP-Rule" id="MF_00277"/>
    </source>
</evidence>
<comment type="activity regulation">
    <text evidence="8">Uridylyltransferase (UTase) activity is inhibited by glutamine, while glutamine activates uridylyl-removing (UR) activity.</text>
</comment>
<dbReference type="PIRSF" id="PIRSF006288">
    <property type="entry name" value="PII_uridyltransf"/>
    <property type="match status" value="1"/>
</dbReference>
<dbReference type="CDD" id="cd00077">
    <property type="entry name" value="HDc"/>
    <property type="match status" value="1"/>
</dbReference>
<comment type="catalytic activity">
    <reaction evidence="8">
        <text>[protein-PII]-uridylyl-L-tyrosine + H2O = [protein-PII]-L-tyrosine + UMP + H(+)</text>
        <dbReference type="Rhea" id="RHEA:48600"/>
        <dbReference type="Rhea" id="RHEA-COMP:12147"/>
        <dbReference type="Rhea" id="RHEA-COMP:12148"/>
        <dbReference type="ChEBI" id="CHEBI:15377"/>
        <dbReference type="ChEBI" id="CHEBI:15378"/>
        <dbReference type="ChEBI" id="CHEBI:46858"/>
        <dbReference type="ChEBI" id="CHEBI:57865"/>
        <dbReference type="ChEBI" id="CHEBI:90602"/>
    </reaction>
</comment>
<evidence type="ECO:0000256" key="6">
    <source>
        <dbReference type="ARBA" id="ARBA00023268"/>
    </source>
</evidence>
<dbReference type="InterPro" id="IPR045865">
    <property type="entry name" value="ACT-like_dom_sf"/>
</dbReference>
<dbReference type="PROSITE" id="PS51671">
    <property type="entry name" value="ACT"/>
    <property type="match status" value="2"/>
</dbReference>
<evidence type="ECO:0000256" key="3">
    <source>
        <dbReference type="ARBA" id="ARBA00022737"/>
    </source>
</evidence>